<keyword evidence="9" id="KW-1185">Reference proteome</keyword>
<name>A0A1S1JYM1_9MYCO</name>
<evidence type="ECO:0000256" key="5">
    <source>
        <dbReference type="ARBA" id="ARBA00023163"/>
    </source>
</evidence>
<dbReference type="EMBL" id="MLHV01000021">
    <property type="protein sequence ID" value="OHT93556.1"/>
    <property type="molecule type" value="Genomic_DNA"/>
</dbReference>
<reference evidence="8 9" key="1">
    <citation type="submission" date="2016-10" db="EMBL/GenBank/DDBJ databases">
        <title>Evaluation of Human, Animal and Environmental Mycobacterium chelonae Isolates by Core Genome Phylogenomic Analysis, Targeted Gene Comparison, and Anti-microbial Susceptibility Patterns: A Tale of Mistaken Identities.</title>
        <authorList>
            <person name="Fogelson S.B."/>
            <person name="Camus A.C."/>
            <person name="Lorenz W."/>
            <person name="Vasireddy R."/>
            <person name="Vasireddy S."/>
            <person name="Smith T."/>
            <person name="Brown-Elliott B.A."/>
            <person name="Wallace R.J.Jr."/>
            <person name="Hasan N.A."/>
            <person name="Reischl U."/>
            <person name="Sanchez S."/>
        </authorList>
    </citation>
    <scope>NUCLEOTIDE SEQUENCE [LARGE SCALE GENOMIC DNA]</scope>
    <source>
        <strain evidence="8 9">24999</strain>
    </source>
</reference>
<dbReference type="InterPro" id="IPR036388">
    <property type="entry name" value="WH-like_DNA-bd_sf"/>
</dbReference>
<proteinExistence type="inferred from homology"/>
<dbReference type="AlphaFoldDB" id="A0A1S1JYM1"/>
<dbReference type="Proteomes" id="UP000179636">
    <property type="component" value="Unassembled WGS sequence"/>
</dbReference>
<evidence type="ECO:0000256" key="4">
    <source>
        <dbReference type="ARBA" id="ARBA00023125"/>
    </source>
</evidence>
<dbReference type="RefSeq" id="WP_070946048.1">
    <property type="nucleotide sequence ID" value="NZ_MLHV01000021.1"/>
</dbReference>
<evidence type="ECO:0000256" key="2">
    <source>
        <dbReference type="ARBA" id="ARBA00022898"/>
    </source>
</evidence>
<gene>
    <name evidence="8" type="ORF">BKG61_20555</name>
</gene>
<accession>A0A1S1JYM1</accession>
<sequence>MATSGTSSAPELLVELDRDSKRPLHRQLADGLRDAIRSGRLTPGTHMPSTRVLSGDLGVSRRLVVEAYGQLTAEGFLHSNQGGRTRVAAVDAVPSSATRPDRARPRFDIDFAPGSPDLTSFPRQAWLRALRQGLTEIESSALGYVAPYGLPAARAAVADYLQRTRGVVADPRLVVLCSGATQAVALLARCLEGPLATEDPGFWLHRMVLRHNGIDPLPVPVDGNGIDVAALTASGATVALTTPAHQSPTGVVLSAARRTELLEWAQPGRLIIEDDYDAEYRYDRAPVGALQGVAPDRVVYIGSTSKTLAPGLRIGWMVVPAHLIERLRTAKSLADTGSSVMDQIAFSQFLASGGYDRHLRQMRRRYPARRAALLAALARHLPQAEVLGAAAGVHLTVRFPAGFPIEKLTRRATESRIRLEPLAPCYADPATAPPGLILGYANVTESQIAAGVEQLGRIARQLGAAEP</sequence>
<dbReference type="GO" id="GO:0003700">
    <property type="term" value="F:DNA-binding transcription factor activity"/>
    <property type="evidence" value="ECO:0007669"/>
    <property type="project" value="InterPro"/>
</dbReference>
<evidence type="ECO:0000256" key="3">
    <source>
        <dbReference type="ARBA" id="ARBA00023015"/>
    </source>
</evidence>
<dbReference type="InterPro" id="IPR036390">
    <property type="entry name" value="WH_DNA-bd_sf"/>
</dbReference>
<dbReference type="Gene3D" id="3.40.640.10">
    <property type="entry name" value="Type I PLP-dependent aspartate aminotransferase-like (Major domain)"/>
    <property type="match status" value="1"/>
</dbReference>
<feature type="compositionally biased region" description="Basic and acidic residues" evidence="6">
    <location>
        <begin position="99"/>
        <end position="108"/>
    </location>
</feature>
<dbReference type="SMART" id="SM00345">
    <property type="entry name" value="HTH_GNTR"/>
    <property type="match status" value="1"/>
</dbReference>
<dbReference type="InterPro" id="IPR051446">
    <property type="entry name" value="HTH_trans_reg/aminotransferase"/>
</dbReference>
<dbReference type="Pfam" id="PF00155">
    <property type="entry name" value="Aminotran_1_2"/>
    <property type="match status" value="1"/>
</dbReference>
<keyword evidence="3" id="KW-0805">Transcription regulation</keyword>
<dbReference type="SUPFAM" id="SSF53383">
    <property type="entry name" value="PLP-dependent transferases"/>
    <property type="match status" value="1"/>
</dbReference>
<dbReference type="CDD" id="cd00609">
    <property type="entry name" value="AAT_like"/>
    <property type="match status" value="1"/>
</dbReference>
<evidence type="ECO:0000313" key="9">
    <source>
        <dbReference type="Proteomes" id="UP000179636"/>
    </source>
</evidence>
<dbReference type="PROSITE" id="PS50949">
    <property type="entry name" value="HTH_GNTR"/>
    <property type="match status" value="1"/>
</dbReference>
<comment type="similarity">
    <text evidence="1">In the C-terminal section; belongs to the class-I pyridoxal-phosphate-dependent aminotransferase family.</text>
</comment>
<dbReference type="PANTHER" id="PTHR46577:SF1">
    <property type="entry name" value="HTH-TYPE TRANSCRIPTIONAL REGULATORY PROTEIN GABR"/>
    <property type="match status" value="1"/>
</dbReference>
<dbReference type="PANTHER" id="PTHR46577">
    <property type="entry name" value="HTH-TYPE TRANSCRIPTIONAL REGULATORY PROTEIN GABR"/>
    <property type="match status" value="1"/>
</dbReference>
<feature type="region of interest" description="Disordered" evidence="6">
    <location>
        <begin position="89"/>
        <end position="108"/>
    </location>
</feature>
<dbReference type="GO" id="GO:0030170">
    <property type="term" value="F:pyridoxal phosphate binding"/>
    <property type="evidence" value="ECO:0007669"/>
    <property type="project" value="InterPro"/>
</dbReference>
<dbReference type="SUPFAM" id="SSF46785">
    <property type="entry name" value="Winged helix' DNA-binding domain"/>
    <property type="match status" value="1"/>
</dbReference>
<evidence type="ECO:0000256" key="1">
    <source>
        <dbReference type="ARBA" id="ARBA00005384"/>
    </source>
</evidence>
<dbReference type="OrthoDB" id="199743at2"/>
<dbReference type="CDD" id="cd07377">
    <property type="entry name" value="WHTH_GntR"/>
    <property type="match status" value="1"/>
</dbReference>
<keyword evidence="2" id="KW-0663">Pyridoxal phosphate</keyword>
<organism evidence="8 9">
    <name type="scientific">Mycobacterium syngnathidarum</name>
    <dbReference type="NCBI Taxonomy" id="1908205"/>
    <lineage>
        <taxon>Bacteria</taxon>
        <taxon>Bacillati</taxon>
        <taxon>Actinomycetota</taxon>
        <taxon>Actinomycetes</taxon>
        <taxon>Mycobacteriales</taxon>
        <taxon>Mycobacteriaceae</taxon>
        <taxon>Mycobacterium</taxon>
    </lineage>
</organism>
<dbReference type="InterPro" id="IPR015421">
    <property type="entry name" value="PyrdxlP-dep_Trfase_major"/>
</dbReference>
<dbReference type="Pfam" id="PF00392">
    <property type="entry name" value="GntR"/>
    <property type="match status" value="1"/>
</dbReference>
<evidence type="ECO:0000256" key="6">
    <source>
        <dbReference type="SAM" id="MobiDB-lite"/>
    </source>
</evidence>
<dbReference type="Gene3D" id="1.10.10.10">
    <property type="entry name" value="Winged helix-like DNA-binding domain superfamily/Winged helix DNA-binding domain"/>
    <property type="match status" value="1"/>
</dbReference>
<dbReference type="InterPro" id="IPR004839">
    <property type="entry name" value="Aminotransferase_I/II_large"/>
</dbReference>
<comment type="caution">
    <text evidence="8">The sequence shown here is derived from an EMBL/GenBank/DDBJ whole genome shotgun (WGS) entry which is preliminary data.</text>
</comment>
<feature type="domain" description="HTH gntR-type" evidence="7">
    <location>
        <begin position="22"/>
        <end position="90"/>
    </location>
</feature>
<protein>
    <submittedName>
        <fullName evidence="8">GntR family transcriptional regulator</fullName>
    </submittedName>
</protein>
<dbReference type="STRING" id="1908205.BKG60_03020"/>
<dbReference type="GO" id="GO:0003677">
    <property type="term" value="F:DNA binding"/>
    <property type="evidence" value="ECO:0007669"/>
    <property type="project" value="UniProtKB-KW"/>
</dbReference>
<dbReference type="InterPro" id="IPR000524">
    <property type="entry name" value="Tscrpt_reg_HTH_GntR"/>
</dbReference>
<keyword evidence="4" id="KW-0238">DNA-binding</keyword>
<evidence type="ECO:0000313" key="8">
    <source>
        <dbReference type="EMBL" id="OHT93556.1"/>
    </source>
</evidence>
<keyword evidence="5" id="KW-0804">Transcription</keyword>
<dbReference type="InterPro" id="IPR015424">
    <property type="entry name" value="PyrdxlP-dep_Trfase"/>
</dbReference>
<evidence type="ECO:0000259" key="7">
    <source>
        <dbReference type="PROSITE" id="PS50949"/>
    </source>
</evidence>